<dbReference type="PANTHER" id="PTHR23022:SF134">
    <property type="entry name" value="TRANSPOSABLE ELEMENT TC1 TRANSPOSASE"/>
    <property type="match status" value="1"/>
</dbReference>
<dbReference type="Proteomes" id="UP000008281">
    <property type="component" value="Unassembled WGS sequence"/>
</dbReference>
<gene>
    <name evidence="2" type="ORF">CRE_24561</name>
</gene>
<sequence length="208" mass="24305">MEFARAHKDWTIDQWKEVIWSDESKFMLFGSDGISYVRRPVGTRYDPKDQLPTVKHGGGCIMVWGAFSGNGVGPLHKSEGIMDKNVYLTILENVMLPYARRTHERRYTFQQDNDPKHASKLVKKWFENKRVPVMQWPSQSPDLNPIEHLWEHCERMLATKKAKNAKQKFEQLQDVWKTIPQSVIDNLIESMPRRCLAVLKARGFATKY</sequence>
<dbReference type="InParanoid" id="E3MVF9"/>
<name>E3MVF9_CAERE</name>
<dbReference type="EMBL" id="DS268482">
    <property type="protein sequence ID" value="EFP10171.1"/>
    <property type="molecule type" value="Genomic_DNA"/>
</dbReference>
<dbReference type="STRING" id="31234.E3MVF9"/>
<evidence type="ECO:0000313" key="2">
    <source>
        <dbReference type="EMBL" id="EFP10171.1"/>
    </source>
</evidence>
<evidence type="ECO:0000259" key="1">
    <source>
        <dbReference type="Pfam" id="PF13358"/>
    </source>
</evidence>
<evidence type="ECO:0000313" key="3">
    <source>
        <dbReference type="Proteomes" id="UP000008281"/>
    </source>
</evidence>
<accession>E3MVF9</accession>
<proteinExistence type="predicted"/>
<dbReference type="eggNOG" id="ENOG502S0B9">
    <property type="taxonomic scope" value="Eukaryota"/>
</dbReference>
<dbReference type="InterPro" id="IPR038717">
    <property type="entry name" value="Tc1-like_DDE_dom"/>
</dbReference>
<protein>
    <recommendedName>
        <fullName evidence="1">Tc1-like transposase DDE domain-containing protein</fullName>
    </recommendedName>
</protein>
<reference evidence="2" key="1">
    <citation type="submission" date="2007-07" db="EMBL/GenBank/DDBJ databases">
        <title>PCAP assembly of the Caenorhabditis remanei genome.</title>
        <authorList>
            <consortium name="The Caenorhabditis remanei Sequencing Consortium"/>
            <person name="Wilson R.K."/>
        </authorList>
    </citation>
    <scope>NUCLEOTIDE SEQUENCE [LARGE SCALE GENOMIC DNA]</scope>
    <source>
        <strain evidence="2">PB4641</strain>
    </source>
</reference>
<dbReference type="InterPro" id="IPR052338">
    <property type="entry name" value="Transposase_5"/>
</dbReference>
<dbReference type="OMA" id="IMDQHVY"/>
<dbReference type="Gene3D" id="3.30.420.10">
    <property type="entry name" value="Ribonuclease H-like superfamily/Ribonuclease H"/>
    <property type="match status" value="1"/>
</dbReference>
<dbReference type="AlphaFoldDB" id="E3MVF9"/>
<organism evidence="3">
    <name type="scientific">Caenorhabditis remanei</name>
    <name type="common">Caenorhabditis vulgaris</name>
    <dbReference type="NCBI Taxonomy" id="31234"/>
    <lineage>
        <taxon>Eukaryota</taxon>
        <taxon>Metazoa</taxon>
        <taxon>Ecdysozoa</taxon>
        <taxon>Nematoda</taxon>
        <taxon>Chromadorea</taxon>
        <taxon>Rhabditida</taxon>
        <taxon>Rhabditina</taxon>
        <taxon>Rhabditomorpha</taxon>
        <taxon>Rhabditoidea</taxon>
        <taxon>Rhabditidae</taxon>
        <taxon>Peloderinae</taxon>
        <taxon>Caenorhabditis</taxon>
    </lineage>
</organism>
<dbReference type="InterPro" id="IPR036397">
    <property type="entry name" value="RNaseH_sf"/>
</dbReference>
<dbReference type="PANTHER" id="PTHR23022">
    <property type="entry name" value="TRANSPOSABLE ELEMENT-RELATED"/>
    <property type="match status" value="1"/>
</dbReference>
<feature type="domain" description="Tc1-like transposase DDE" evidence="1">
    <location>
        <begin position="18"/>
        <end position="166"/>
    </location>
</feature>
<keyword evidence="3" id="KW-1185">Reference proteome</keyword>
<dbReference type="OrthoDB" id="5810541at2759"/>
<dbReference type="GO" id="GO:0003676">
    <property type="term" value="F:nucleic acid binding"/>
    <property type="evidence" value="ECO:0007669"/>
    <property type="project" value="InterPro"/>
</dbReference>
<dbReference type="Pfam" id="PF13358">
    <property type="entry name" value="DDE_3"/>
    <property type="match status" value="1"/>
</dbReference>
<dbReference type="HOGENOM" id="CLU_033666_0_5_1"/>